<gene>
    <name evidence="2" type="ORF">GMARGA_LOCUS9770</name>
</gene>
<dbReference type="InterPro" id="IPR008271">
    <property type="entry name" value="Ser/Thr_kinase_AS"/>
</dbReference>
<protein>
    <submittedName>
        <fullName evidence="2">11777_t:CDS:1</fullName>
    </submittedName>
</protein>
<dbReference type="PROSITE" id="PS00108">
    <property type="entry name" value="PROTEIN_KINASE_ST"/>
    <property type="match status" value="1"/>
</dbReference>
<dbReference type="SMART" id="SM00671">
    <property type="entry name" value="SEL1"/>
    <property type="match status" value="2"/>
</dbReference>
<dbReference type="Pfam" id="PF08238">
    <property type="entry name" value="Sel1"/>
    <property type="match status" value="2"/>
</dbReference>
<dbReference type="SUPFAM" id="SSF56112">
    <property type="entry name" value="Protein kinase-like (PK-like)"/>
    <property type="match status" value="1"/>
</dbReference>
<dbReference type="InterPro" id="IPR011009">
    <property type="entry name" value="Kinase-like_dom_sf"/>
</dbReference>
<keyword evidence="3" id="KW-1185">Reference proteome</keyword>
<dbReference type="Gene3D" id="1.20.930.20">
    <property type="entry name" value="Adaptor protein Cbl, N-terminal domain"/>
    <property type="match status" value="1"/>
</dbReference>
<dbReference type="PANTHER" id="PTHR23257:SF963">
    <property type="entry name" value="AT08303P"/>
    <property type="match status" value="1"/>
</dbReference>
<dbReference type="PANTHER" id="PTHR23257">
    <property type="entry name" value="SERINE-THREONINE PROTEIN KINASE"/>
    <property type="match status" value="1"/>
</dbReference>
<accession>A0ABN7UTY0</accession>
<organism evidence="2 3">
    <name type="scientific">Gigaspora margarita</name>
    <dbReference type="NCBI Taxonomy" id="4874"/>
    <lineage>
        <taxon>Eukaryota</taxon>
        <taxon>Fungi</taxon>
        <taxon>Fungi incertae sedis</taxon>
        <taxon>Mucoromycota</taxon>
        <taxon>Glomeromycotina</taxon>
        <taxon>Glomeromycetes</taxon>
        <taxon>Diversisporales</taxon>
        <taxon>Gigasporaceae</taxon>
        <taxon>Gigaspora</taxon>
    </lineage>
</organism>
<reference evidence="2 3" key="1">
    <citation type="submission" date="2021-06" db="EMBL/GenBank/DDBJ databases">
        <authorList>
            <person name="Kallberg Y."/>
            <person name="Tangrot J."/>
            <person name="Rosling A."/>
        </authorList>
    </citation>
    <scope>NUCLEOTIDE SEQUENCE [LARGE SCALE GENOMIC DNA]</scope>
    <source>
        <strain evidence="2 3">120-4 pot B 10/14</strain>
    </source>
</reference>
<dbReference type="Gene3D" id="1.10.510.10">
    <property type="entry name" value="Transferase(Phosphotransferase) domain 1"/>
    <property type="match status" value="1"/>
</dbReference>
<sequence length="677" mass="79787">MATDETSTVLSNTSRDIITITNAIDIVVDAIKHLVYEICNICYNAECNKEICFRMKIRVEMAKCDVEKIERNLDTKKDFRDKSYYLAFEKFKKILLKVKDFTRSVSTIRDFKRFINVNDVKNVKVRYGNLTKEFDECMHDLQFFVVVDSEEEIQKVDKELKEVSHLLNKIGNHYDMLITLEIKTVKNKQVIDAYEIEEIAERDLIDPIIQEEKYINCNVIKKIYRPLGIDVACKKAVHYMEGFTFLSKLSQLPHILRFYGLSTINKSQFMVFEWADYGNLKELYDKFVIPWPRKIQIINDICRGISFLRTVNILHHDIKCANIFVLRGLSIKIGFKSSRYSDEKAVKFIPWLAPEIMEGYKYNFECEMFSFGMLIWELCYERVPYEGWDVPRIKDHVLKGKRENISEGRFKNSEEKEILIEFIKIIKKAWLHVPNLRITIAELSYKLDELAEKYPLPHDMPLLLQNKELDFERENYQNSTECLSTKLELKIENQINQVITESLLPISVDDPEEIIEENDIILSLEDGYKLHRIKKHEDAWKCFIQNSELPSAKYWQGYYYYNGYFVEKDLDKARNLFKEAADENHTDAQIWYAVMLFPKKDDDESAKDKNTQEIIHYLKLAAENKTIDAMYYLGDIYLNGKLKVPKDKERGLSYLKLAAKSNNKRALETLEKLGIKI</sequence>
<evidence type="ECO:0000313" key="2">
    <source>
        <dbReference type="EMBL" id="CAG8658838.1"/>
    </source>
</evidence>
<feature type="domain" description="Protein kinase" evidence="1">
    <location>
        <begin position="194"/>
        <end position="463"/>
    </location>
</feature>
<dbReference type="CDD" id="cd21037">
    <property type="entry name" value="MLKL_NTD"/>
    <property type="match status" value="1"/>
</dbReference>
<name>A0ABN7UTY0_GIGMA</name>
<comment type="caution">
    <text evidence="2">The sequence shown here is derived from an EMBL/GenBank/DDBJ whole genome shotgun (WGS) entry which is preliminary data.</text>
</comment>
<dbReference type="InterPro" id="IPR059179">
    <property type="entry name" value="MLKL-like_MCAfunc"/>
</dbReference>
<proteinExistence type="predicted"/>
<dbReference type="InterPro" id="IPR011990">
    <property type="entry name" value="TPR-like_helical_dom_sf"/>
</dbReference>
<dbReference type="PROSITE" id="PS50011">
    <property type="entry name" value="PROTEIN_KINASE_DOM"/>
    <property type="match status" value="1"/>
</dbReference>
<dbReference type="Proteomes" id="UP000789901">
    <property type="component" value="Unassembled WGS sequence"/>
</dbReference>
<dbReference type="SMART" id="SM00220">
    <property type="entry name" value="S_TKc"/>
    <property type="match status" value="1"/>
</dbReference>
<dbReference type="Pfam" id="PF07714">
    <property type="entry name" value="PK_Tyr_Ser-Thr"/>
    <property type="match status" value="1"/>
</dbReference>
<dbReference type="InterPro" id="IPR001245">
    <property type="entry name" value="Ser-Thr/Tyr_kinase_cat_dom"/>
</dbReference>
<dbReference type="Gene3D" id="1.25.40.10">
    <property type="entry name" value="Tetratricopeptide repeat domain"/>
    <property type="match status" value="1"/>
</dbReference>
<dbReference type="SUPFAM" id="SSF81901">
    <property type="entry name" value="HCP-like"/>
    <property type="match status" value="1"/>
</dbReference>
<dbReference type="InterPro" id="IPR006597">
    <property type="entry name" value="Sel1-like"/>
</dbReference>
<dbReference type="EMBL" id="CAJVQB010005327">
    <property type="protein sequence ID" value="CAG8658838.1"/>
    <property type="molecule type" value="Genomic_DNA"/>
</dbReference>
<evidence type="ECO:0000259" key="1">
    <source>
        <dbReference type="PROSITE" id="PS50011"/>
    </source>
</evidence>
<dbReference type="InterPro" id="IPR050167">
    <property type="entry name" value="Ser_Thr_protein_kinase"/>
</dbReference>
<evidence type="ECO:0000313" key="3">
    <source>
        <dbReference type="Proteomes" id="UP000789901"/>
    </source>
</evidence>
<dbReference type="InterPro" id="IPR036537">
    <property type="entry name" value="Adaptor_Cbl_N_dom_sf"/>
</dbReference>
<dbReference type="InterPro" id="IPR000719">
    <property type="entry name" value="Prot_kinase_dom"/>
</dbReference>